<feature type="transmembrane region" description="Helical" evidence="2">
    <location>
        <begin position="141"/>
        <end position="159"/>
    </location>
</feature>
<proteinExistence type="predicted"/>
<keyword evidence="2" id="KW-0812">Transmembrane</keyword>
<sequence>MNPLTAWATTNPWPAAAAATLSLLAILGAAWAATRPLRAADRPPAAVIMAAVAAAGCTAYSADTSWAYARDHLGMTSTTERGFMFAAAEVALFATALMARQNLSTAGAPGTPGVLVWVITSVQIIPAYAESGFWGGTVRAVVGPVLAALLWHLAMGIELRHSRPGADSQSMPALLARELRERLLSRLGLSVRDRTAEQISRDRAMARAVRLASRPKLRGWGRRRLAAAVARARVGADSEARHRLLRDLAARRTSGELATVPLASPWTGTEEDGDVLNKARAEGRTDAAVTALLGAVGRPEAVPSKPRRPQPPSAPSGPVGEPVEDVQALYGAAHAPIVYFLRNGNRVKIGTSQNLKRRISSLSLRPSDVVRVEHGDQQYERALHGRFTDLRAGGTEWFELRGDLARYLGEPDEPEADPDEPGPEPDEPTSPAVAEPQAQPDEPLPVDPVPALATAQATACEPPAQARDQEPAAFGFSAHLTAQSAQRAEGIAKVAELVAQDPGITSGQVAELLSVSPATAKRYLREARQGRS</sequence>
<reference evidence="3 4" key="1">
    <citation type="submission" date="2020-02" db="EMBL/GenBank/DDBJ databases">
        <title>Whole Genome Shotgun Sequence of Streptomyces sp. strain CWH03.</title>
        <authorList>
            <person name="Dohra H."/>
            <person name="Kodani S."/>
            <person name="Yamamura H."/>
        </authorList>
    </citation>
    <scope>NUCLEOTIDE SEQUENCE [LARGE SCALE GENOMIC DNA]</scope>
    <source>
        <strain evidence="3 4">CWH03</strain>
    </source>
</reference>
<comment type="caution">
    <text evidence="3">The sequence shown here is derived from an EMBL/GenBank/DDBJ whole genome shotgun (WGS) entry which is preliminary data.</text>
</comment>
<feature type="region of interest" description="Disordered" evidence="1">
    <location>
        <begin position="295"/>
        <end position="322"/>
    </location>
</feature>
<feature type="transmembrane region" description="Helical" evidence="2">
    <location>
        <begin position="45"/>
        <end position="62"/>
    </location>
</feature>
<evidence type="ECO:0000256" key="2">
    <source>
        <dbReference type="SAM" id="Phobius"/>
    </source>
</evidence>
<dbReference type="AlphaFoldDB" id="A0A6A0B1C9"/>
<feature type="region of interest" description="Disordered" evidence="1">
    <location>
        <begin position="408"/>
        <end position="452"/>
    </location>
</feature>
<protein>
    <recommendedName>
        <fullName evidence="5">GIY-YIG nuclease family protein</fullName>
    </recommendedName>
</protein>
<dbReference type="Pfam" id="PF13455">
    <property type="entry name" value="MUG113"/>
    <property type="match status" value="1"/>
</dbReference>
<evidence type="ECO:0000256" key="1">
    <source>
        <dbReference type="SAM" id="MobiDB-lite"/>
    </source>
</evidence>
<feature type="transmembrane region" description="Helical" evidence="2">
    <location>
        <begin position="82"/>
        <end position="99"/>
    </location>
</feature>
<name>A0A6A0B1C9_9ACTN</name>
<organism evidence="3 4">
    <name type="scientific">Streptomyces pacificus</name>
    <dbReference type="NCBI Taxonomy" id="2705029"/>
    <lineage>
        <taxon>Bacteria</taxon>
        <taxon>Bacillati</taxon>
        <taxon>Actinomycetota</taxon>
        <taxon>Actinomycetes</taxon>
        <taxon>Kitasatosporales</taxon>
        <taxon>Streptomycetaceae</taxon>
        <taxon>Streptomyces</taxon>
    </lineage>
</organism>
<dbReference type="EMBL" id="BLLG01000021">
    <property type="protein sequence ID" value="GFH38892.1"/>
    <property type="molecule type" value="Genomic_DNA"/>
</dbReference>
<feature type="transmembrane region" description="Helical" evidence="2">
    <location>
        <begin position="12"/>
        <end position="33"/>
    </location>
</feature>
<feature type="transmembrane region" description="Helical" evidence="2">
    <location>
        <begin position="111"/>
        <end position="129"/>
    </location>
</feature>
<gene>
    <name evidence="3" type="ORF">SCWH03_51550</name>
</gene>
<keyword evidence="2" id="KW-1133">Transmembrane helix</keyword>
<evidence type="ECO:0000313" key="3">
    <source>
        <dbReference type="EMBL" id="GFH38892.1"/>
    </source>
</evidence>
<feature type="compositionally biased region" description="Acidic residues" evidence="1">
    <location>
        <begin position="410"/>
        <end position="427"/>
    </location>
</feature>
<keyword evidence="4" id="KW-1185">Reference proteome</keyword>
<evidence type="ECO:0008006" key="5">
    <source>
        <dbReference type="Google" id="ProtNLM"/>
    </source>
</evidence>
<evidence type="ECO:0000313" key="4">
    <source>
        <dbReference type="Proteomes" id="UP000484988"/>
    </source>
</evidence>
<dbReference type="Proteomes" id="UP000484988">
    <property type="component" value="Unassembled WGS sequence"/>
</dbReference>
<keyword evidence="2" id="KW-0472">Membrane</keyword>
<accession>A0A6A0B1C9</accession>
<dbReference type="RefSeq" id="WP_173266551.1">
    <property type="nucleotide sequence ID" value="NZ_BLLG01000021.1"/>
</dbReference>